<name>A0A4S8LHV3_DENBC</name>
<dbReference type="AlphaFoldDB" id="A0A4S8LHV3"/>
<proteinExistence type="predicted"/>
<gene>
    <name evidence="1" type="ORF">K435DRAFT_866068</name>
</gene>
<keyword evidence="2" id="KW-1185">Reference proteome</keyword>
<evidence type="ECO:0000313" key="2">
    <source>
        <dbReference type="Proteomes" id="UP000297245"/>
    </source>
</evidence>
<evidence type="ECO:0000313" key="1">
    <source>
        <dbReference type="EMBL" id="THU88649.1"/>
    </source>
</evidence>
<reference evidence="1 2" key="1">
    <citation type="journal article" date="2019" name="Nat. Ecol. Evol.">
        <title>Megaphylogeny resolves global patterns of mushroom evolution.</title>
        <authorList>
            <person name="Varga T."/>
            <person name="Krizsan K."/>
            <person name="Foldi C."/>
            <person name="Dima B."/>
            <person name="Sanchez-Garcia M."/>
            <person name="Sanchez-Ramirez S."/>
            <person name="Szollosi G.J."/>
            <person name="Szarkandi J.G."/>
            <person name="Papp V."/>
            <person name="Albert L."/>
            <person name="Andreopoulos W."/>
            <person name="Angelini C."/>
            <person name="Antonin V."/>
            <person name="Barry K.W."/>
            <person name="Bougher N.L."/>
            <person name="Buchanan P."/>
            <person name="Buyck B."/>
            <person name="Bense V."/>
            <person name="Catcheside P."/>
            <person name="Chovatia M."/>
            <person name="Cooper J."/>
            <person name="Damon W."/>
            <person name="Desjardin D."/>
            <person name="Finy P."/>
            <person name="Geml J."/>
            <person name="Haridas S."/>
            <person name="Hughes K."/>
            <person name="Justo A."/>
            <person name="Karasinski D."/>
            <person name="Kautmanova I."/>
            <person name="Kiss B."/>
            <person name="Kocsube S."/>
            <person name="Kotiranta H."/>
            <person name="LaButti K.M."/>
            <person name="Lechner B.E."/>
            <person name="Liimatainen K."/>
            <person name="Lipzen A."/>
            <person name="Lukacs Z."/>
            <person name="Mihaltcheva S."/>
            <person name="Morgado L.N."/>
            <person name="Niskanen T."/>
            <person name="Noordeloos M.E."/>
            <person name="Ohm R.A."/>
            <person name="Ortiz-Santana B."/>
            <person name="Ovrebo C."/>
            <person name="Racz N."/>
            <person name="Riley R."/>
            <person name="Savchenko A."/>
            <person name="Shiryaev A."/>
            <person name="Soop K."/>
            <person name="Spirin V."/>
            <person name="Szebenyi C."/>
            <person name="Tomsovsky M."/>
            <person name="Tulloss R.E."/>
            <person name="Uehling J."/>
            <person name="Grigoriev I.V."/>
            <person name="Vagvolgyi C."/>
            <person name="Papp T."/>
            <person name="Martin F.M."/>
            <person name="Miettinen O."/>
            <person name="Hibbett D.S."/>
            <person name="Nagy L.G."/>
        </authorList>
    </citation>
    <scope>NUCLEOTIDE SEQUENCE [LARGE SCALE GENOMIC DNA]</scope>
    <source>
        <strain evidence="1 2">CBS 962.96</strain>
    </source>
</reference>
<dbReference type="EMBL" id="ML179401">
    <property type="protein sequence ID" value="THU88649.1"/>
    <property type="molecule type" value="Genomic_DNA"/>
</dbReference>
<sequence length="118" mass="12894">MTVVTARKFSTLVRPLAFVYISILQSSMLSAAGLSKSAKSEGVSLTPNLGALSNYLAMMKADAEELKHTGEEPRDKMMREKMKCARQDARSANLKPIGNEAFSKGDFKEALIIYSVCT</sequence>
<dbReference type="OrthoDB" id="629492at2759"/>
<dbReference type="Proteomes" id="UP000297245">
    <property type="component" value="Unassembled WGS sequence"/>
</dbReference>
<organism evidence="1 2">
    <name type="scientific">Dendrothele bispora (strain CBS 962.96)</name>
    <dbReference type="NCBI Taxonomy" id="1314807"/>
    <lineage>
        <taxon>Eukaryota</taxon>
        <taxon>Fungi</taxon>
        <taxon>Dikarya</taxon>
        <taxon>Basidiomycota</taxon>
        <taxon>Agaricomycotina</taxon>
        <taxon>Agaricomycetes</taxon>
        <taxon>Agaricomycetidae</taxon>
        <taxon>Agaricales</taxon>
        <taxon>Agaricales incertae sedis</taxon>
        <taxon>Dendrothele</taxon>
    </lineage>
</organism>
<accession>A0A4S8LHV3</accession>
<protein>
    <submittedName>
        <fullName evidence="1">Uncharacterized protein</fullName>
    </submittedName>
</protein>